<dbReference type="Proteomes" id="UP000813444">
    <property type="component" value="Unassembled WGS sequence"/>
</dbReference>
<comment type="similarity">
    <text evidence="1">Belongs to the oxygen-dependent FAD-linked oxidoreductase family.</text>
</comment>
<dbReference type="PANTHER" id="PTHR42973:SF54">
    <property type="entry name" value="FAD-BINDING PCMH-TYPE DOMAIN-CONTAINING PROTEIN"/>
    <property type="match status" value="1"/>
</dbReference>
<keyword evidence="5" id="KW-0732">Signal</keyword>
<sequence length="501" mass="54355">MARKLLSLVAFLRILRLAACQGAGACETLELALPGKVVYRGTEAYDASNVFWSARQSNLKPACFALPESADDVSVIIAQLTATNSTFTVKAGGHTAFPGSNIQDGVTIDLGLMNTISLSEDSQSASLGPGARWEDVARFLDPLGLAVVGGRSPTVGVAGLILGGGISFLSGRRGWACDNVLNFEVVLGSGEVVNANPQQNRDLYWALRGGGGANFGIVTRFDVNAYPQGDLWSRITTWPYTQRLPVLLTFANISRDILHVDKDAHIFYHLAHVDGVDDPFVVTFAFHSDLETPPIETPSTFEALASLPDQLSNSTVITTLGGQLELLRDTNGGRRTFLVTSISDGPGGDQLLEDITTQWRRSSDTIRDIAHQRNKTVSSSLTVQPITHPTLQIMQRNGGNPLGLESNHESLVFIVHVLIAWEDSSLDRAIESEWEAFFKTVDEMADAAGLANGYKYMNYGGQSQDVYGSYGAENLERLRNVARVYDPDGALAKLWQGYFKL</sequence>
<evidence type="ECO:0000313" key="7">
    <source>
        <dbReference type="EMBL" id="KAH7305214.1"/>
    </source>
</evidence>
<evidence type="ECO:0000256" key="5">
    <source>
        <dbReference type="SAM" id="SignalP"/>
    </source>
</evidence>
<dbReference type="GO" id="GO:0071949">
    <property type="term" value="F:FAD binding"/>
    <property type="evidence" value="ECO:0007669"/>
    <property type="project" value="InterPro"/>
</dbReference>
<gene>
    <name evidence="7" type="ORF">B0I35DRAFT_400412</name>
</gene>
<evidence type="ECO:0000259" key="6">
    <source>
        <dbReference type="PROSITE" id="PS51387"/>
    </source>
</evidence>
<feature type="domain" description="FAD-binding PCMH-type" evidence="6">
    <location>
        <begin position="57"/>
        <end position="228"/>
    </location>
</feature>
<dbReference type="PANTHER" id="PTHR42973">
    <property type="entry name" value="BINDING OXIDOREDUCTASE, PUTATIVE (AFU_ORTHOLOGUE AFUA_1G17690)-RELATED"/>
    <property type="match status" value="1"/>
</dbReference>
<evidence type="ECO:0000256" key="4">
    <source>
        <dbReference type="ARBA" id="ARBA00023002"/>
    </source>
</evidence>
<dbReference type="PROSITE" id="PS51387">
    <property type="entry name" value="FAD_PCMH"/>
    <property type="match status" value="1"/>
</dbReference>
<reference evidence="7" key="1">
    <citation type="journal article" date="2021" name="Nat. Commun.">
        <title>Genetic determinants of endophytism in the Arabidopsis root mycobiome.</title>
        <authorList>
            <person name="Mesny F."/>
            <person name="Miyauchi S."/>
            <person name="Thiergart T."/>
            <person name="Pickel B."/>
            <person name="Atanasova L."/>
            <person name="Karlsson M."/>
            <person name="Huettel B."/>
            <person name="Barry K.W."/>
            <person name="Haridas S."/>
            <person name="Chen C."/>
            <person name="Bauer D."/>
            <person name="Andreopoulos W."/>
            <person name="Pangilinan J."/>
            <person name="LaButti K."/>
            <person name="Riley R."/>
            <person name="Lipzen A."/>
            <person name="Clum A."/>
            <person name="Drula E."/>
            <person name="Henrissat B."/>
            <person name="Kohler A."/>
            <person name="Grigoriev I.V."/>
            <person name="Martin F.M."/>
            <person name="Hacquard S."/>
        </authorList>
    </citation>
    <scope>NUCLEOTIDE SEQUENCE</scope>
    <source>
        <strain evidence="7">MPI-CAGE-CH-0235</strain>
    </source>
</reference>
<keyword evidence="3" id="KW-0274">FAD</keyword>
<organism evidence="7 8">
    <name type="scientific">Stachybotrys elegans</name>
    <dbReference type="NCBI Taxonomy" id="80388"/>
    <lineage>
        <taxon>Eukaryota</taxon>
        <taxon>Fungi</taxon>
        <taxon>Dikarya</taxon>
        <taxon>Ascomycota</taxon>
        <taxon>Pezizomycotina</taxon>
        <taxon>Sordariomycetes</taxon>
        <taxon>Hypocreomycetidae</taxon>
        <taxon>Hypocreales</taxon>
        <taxon>Stachybotryaceae</taxon>
        <taxon>Stachybotrys</taxon>
    </lineage>
</organism>
<dbReference type="Pfam" id="PF01565">
    <property type="entry name" value="FAD_binding_4"/>
    <property type="match status" value="1"/>
</dbReference>
<evidence type="ECO:0000256" key="3">
    <source>
        <dbReference type="ARBA" id="ARBA00022827"/>
    </source>
</evidence>
<keyword evidence="4" id="KW-0560">Oxidoreductase</keyword>
<dbReference type="InterPro" id="IPR016169">
    <property type="entry name" value="FAD-bd_PCMH_sub2"/>
</dbReference>
<evidence type="ECO:0000256" key="2">
    <source>
        <dbReference type="ARBA" id="ARBA00022630"/>
    </source>
</evidence>
<dbReference type="AlphaFoldDB" id="A0A8K0SFS8"/>
<dbReference type="InterPro" id="IPR006094">
    <property type="entry name" value="Oxid_FAD_bind_N"/>
</dbReference>
<dbReference type="InterPro" id="IPR050416">
    <property type="entry name" value="FAD-linked_Oxidoreductase"/>
</dbReference>
<dbReference type="EMBL" id="JAGPNK010000019">
    <property type="protein sequence ID" value="KAH7305214.1"/>
    <property type="molecule type" value="Genomic_DNA"/>
</dbReference>
<name>A0A8K0SFS8_9HYPO</name>
<feature type="signal peptide" evidence="5">
    <location>
        <begin position="1"/>
        <end position="20"/>
    </location>
</feature>
<protein>
    <recommendedName>
        <fullName evidence="6">FAD-binding PCMH-type domain-containing protein</fullName>
    </recommendedName>
</protein>
<dbReference type="GO" id="GO:0016491">
    <property type="term" value="F:oxidoreductase activity"/>
    <property type="evidence" value="ECO:0007669"/>
    <property type="project" value="UniProtKB-KW"/>
</dbReference>
<dbReference type="InterPro" id="IPR036318">
    <property type="entry name" value="FAD-bd_PCMH-like_sf"/>
</dbReference>
<feature type="chain" id="PRO_5035451328" description="FAD-binding PCMH-type domain-containing protein" evidence="5">
    <location>
        <begin position="21"/>
        <end position="501"/>
    </location>
</feature>
<dbReference type="Gene3D" id="3.30.465.10">
    <property type="match status" value="1"/>
</dbReference>
<evidence type="ECO:0000313" key="8">
    <source>
        <dbReference type="Proteomes" id="UP000813444"/>
    </source>
</evidence>
<comment type="caution">
    <text evidence="7">The sequence shown here is derived from an EMBL/GenBank/DDBJ whole genome shotgun (WGS) entry which is preliminary data.</text>
</comment>
<proteinExistence type="inferred from homology"/>
<dbReference type="OrthoDB" id="2151789at2759"/>
<keyword evidence="2" id="KW-0285">Flavoprotein</keyword>
<dbReference type="SUPFAM" id="SSF56176">
    <property type="entry name" value="FAD-binding/transporter-associated domain-like"/>
    <property type="match status" value="1"/>
</dbReference>
<accession>A0A8K0SFS8</accession>
<evidence type="ECO:0000256" key="1">
    <source>
        <dbReference type="ARBA" id="ARBA00005466"/>
    </source>
</evidence>
<keyword evidence="8" id="KW-1185">Reference proteome</keyword>
<dbReference type="InterPro" id="IPR016166">
    <property type="entry name" value="FAD-bd_PCMH"/>
</dbReference>